<dbReference type="SUPFAM" id="SSF63411">
    <property type="entry name" value="LuxS/MPP-like metallohydrolase"/>
    <property type="match status" value="2"/>
</dbReference>
<dbReference type="Gene3D" id="3.30.830.10">
    <property type="entry name" value="Metalloenzyme, LuxS/M16 peptidase-like"/>
    <property type="match status" value="2"/>
</dbReference>
<feature type="transmembrane region" description="Helical" evidence="1">
    <location>
        <begin position="506"/>
        <end position="529"/>
    </location>
</feature>
<dbReference type="Proteomes" id="UP000000235">
    <property type="component" value="Chromosome"/>
</dbReference>
<dbReference type="eggNOG" id="COG0612">
    <property type="taxonomic scope" value="Bacteria"/>
</dbReference>
<keyword evidence="1" id="KW-1133">Transmembrane helix</keyword>
<dbReference type="HOGENOM" id="CLU_547064_0_0_11"/>
<organism evidence="2 3">
    <name type="scientific">Salinispora tropica (strain ATCC BAA-916 / DSM 44818 / JCM 13857 / NBRC 105044 / CNB-440)</name>
    <dbReference type="NCBI Taxonomy" id="369723"/>
    <lineage>
        <taxon>Bacteria</taxon>
        <taxon>Bacillati</taxon>
        <taxon>Actinomycetota</taxon>
        <taxon>Actinomycetes</taxon>
        <taxon>Micromonosporales</taxon>
        <taxon>Micromonosporaceae</taxon>
        <taxon>Salinispora</taxon>
    </lineage>
</organism>
<dbReference type="RefSeq" id="WP_012013963.1">
    <property type="nucleotide sequence ID" value="NC_009380.1"/>
</dbReference>
<dbReference type="InterPro" id="IPR011249">
    <property type="entry name" value="Metalloenz_LuxS/M16"/>
</dbReference>
<dbReference type="GO" id="GO:0046872">
    <property type="term" value="F:metal ion binding"/>
    <property type="evidence" value="ECO:0007669"/>
    <property type="project" value="InterPro"/>
</dbReference>
<name>A4X8I2_SALTO</name>
<evidence type="ECO:0000313" key="3">
    <source>
        <dbReference type="Proteomes" id="UP000000235"/>
    </source>
</evidence>
<evidence type="ECO:0000313" key="2">
    <source>
        <dbReference type="EMBL" id="ABP55182.1"/>
    </source>
</evidence>
<dbReference type="PATRIC" id="fig|369723.5.peg.2819"/>
<dbReference type="AlphaFoldDB" id="A4X8I2"/>
<reference evidence="3" key="1">
    <citation type="journal article" date="2007" name="Proc. Natl. Acad. Sci. U.S.A.">
        <title>Genome sequencing reveals complex secondary metabolome in the marine actinomycete Salinispora tropica.</title>
        <authorList>
            <person name="Udwary D.W."/>
            <person name="Zeigler L."/>
            <person name="Asolkar R.N."/>
            <person name="Singan V."/>
            <person name="Lapidus A."/>
            <person name="Fenical W."/>
            <person name="Jensen P.R."/>
            <person name="Moore B.S."/>
        </authorList>
    </citation>
    <scope>NUCLEOTIDE SEQUENCE [LARGE SCALE GENOMIC DNA]</scope>
    <source>
        <strain evidence="3">ATCC BAA-916 / DSM 44818 / CNB-440</strain>
    </source>
</reference>
<sequence length="561" mass="59646">MIRQLEVDGVPALLAPTAGPAHAGLMFRVGQADETLDRRGITHLLEHLVLYPLGAADYHYNGTTGSVVTHFHLQGSVDDITTFLTGACKSLRDLPASRVETEKAILRTEWNSRSGSSLDGLPLWRYGARSHGLLSYPEWGLHAVSLEDLQDWARRYFTKENAVLWLAGAELPAGLRIDLPSGRRMPVPAPSSALPQTPAFFAGSGGLTAVNAIVPRSVTASVFAGVLERELFQALRQRDGLSYTAATNYEPRGDGYATITALADALPEKQDAVLGGFIDVLAKVRVGRIDEANIAAVIGKATESLSADDADNARLASAAFDVLTGEGVTASDDLLRQVKEVTPEAVHEVATDVLADSLLMTPYGRSADWAGFIAAPTSSATKVTGTDYPGRGTLAQRLVIGTDGVSLVSKGSDEFATVHYDTCAALLTWPDGGRQLLGEDGISIRLEPTLYQGLTTEAVDQGVPAQLRVKLPARDPEEIPQPPPVSRRPGLLRRFTTFSTRKKVRVVTLSCIAGGVSGISVPVLIGVLVGQLELSVFGIIGSLLLPPILVASVVSVWREPG</sequence>
<dbReference type="KEGG" id="stp:Strop_2738"/>
<keyword evidence="1" id="KW-0812">Transmembrane</keyword>
<dbReference type="STRING" id="369723.Strop_2738"/>
<keyword evidence="3" id="KW-1185">Reference proteome</keyword>
<dbReference type="EMBL" id="CP000667">
    <property type="protein sequence ID" value="ABP55182.1"/>
    <property type="molecule type" value="Genomic_DNA"/>
</dbReference>
<evidence type="ECO:0000256" key="1">
    <source>
        <dbReference type="SAM" id="Phobius"/>
    </source>
</evidence>
<gene>
    <name evidence="2" type="ordered locus">Strop_2738</name>
</gene>
<proteinExistence type="predicted"/>
<protein>
    <submittedName>
        <fullName evidence="2">Peptidase M16 domain protein</fullName>
    </submittedName>
</protein>
<feature type="transmembrane region" description="Helical" evidence="1">
    <location>
        <begin position="535"/>
        <end position="557"/>
    </location>
</feature>
<accession>A4X8I2</accession>
<keyword evidence="1" id="KW-0472">Membrane</keyword>